<gene>
    <name evidence="2" type="ORF">AF333_19610</name>
    <name evidence="3" type="ORF">SAMN04487909_110109</name>
</gene>
<dbReference type="PATRIC" id="fig|47500.8.peg.4983"/>
<evidence type="ECO:0000313" key="5">
    <source>
        <dbReference type="Proteomes" id="UP000182836"/>
    </source>
</evidence>
<dbReference type="AlphaFoldDB" id="A0A0D1WH37"/>
<protein>
    <submittedName>
        <fullName evidence="3">Glycine cleavage T-protein C-terminal barrel domain-containing protein</fullName>
    </submittedName>
</protein>
<name>A0A0D1WH37_ANEMI</name>
<dbReference type="EMBL" id="LGUG01000004">
    <property type="protein sequence ID" value="KON97350.1"/>
    <property type="molecule type" value="Genomic_DNA"/>
</dbReference>
<dbReference type="SUPFAM" id="SSF101790">
    <property type="entry name" value="Aminomethyltransferase beta-barrel domain"/>
    <property type="match status" value="1"/>
</dbReference>
<dbReference type="Pfam" id="PF08669">
    <property type="entry name" value="GCV_T_C"/>
    <property type="match status" value="1"/>
</dbReference>
<evidence type="ECO:0000313" key="4">
    <source>
        <dbReference type="Proteomes" id="UP000037269"/>
    </source>
</evidence>
<dbReference type="InterPro" id="IPR029043">
    <property type="entry name" value="GcvT/YgfZ_C"/>
</dbReference>
<sequence>MIERGIPRTGYAIYPVCSSADSKSIGHITSGTQSPTLKKNVGLALLPTDCAIVGKEVDVEIRGKRVKAKIVKTQAIRYQWPAFFVYSSLIQGNEALFFLLCDNFYS</sequence>
<dbReference type="Proteomes" id="UP000182836">
    <property type="component" value="Unassembled WGS sequence"/>
</dbReference>
<dbReference type="STRING" id="47500.AF333_19610"/>
<reference evidence="3 5" key="2">
    <citation type="submission" date="2016-10" db="EMBL/GenBank/DDBJ databases">
        <authorList>
            <person name="de Groot N.N."/>
        </authorList>
    </citation>
    <scope>NUCLEOTIDE SEQUENCE [LARGE SCALE GENOMIC DNA]</scope>
    <source>
        <strain evidence="3 5">DSM 2895</strain>
    </source>
</reference>
<reference evidence="2 4" key="1">
    <citation type="submission" date="2015-07" db="EMBL/GenBank/DDBJ databases">
        <title>Fjat-14205 dsm 2895.</title>
        <authorList>
            <person name="Liu B."/>
            <person name="Wang J."/>
            <person name="Zhu Y."/>
            <person name="Liu G."/>
            <person name="Chen Q."/>
            <person name="Chen Z."/>
            <person name="Lan J."/>
            <person name="Che J."/>
            <person name="Ge C."/>
            <person name="Shi H."/>
            <person name="Pan Z."/>
            <person name="Liu X."/>
        </authorList>
    </citation>
    <scope>NUCLEOTIDE SEQUENCE [LARGE SCALE GENOMIC DNA]</scope>
    <source>
        <strain evidence="2 4">DSM 2895</strain>
    </source>
</reference>
<evidence type="ECO:0000259" key="1">
    <source>
        <dbReference type="Pfam" id="PF08669"/>
    </source>
</evidence>
<dbReference type="Gene3D" id="2.40.30.110">
    <property type="entry name" value="Aminomethyltransferase beta-barrel domains"/>
    <property type="match status" value="1"/>
</dbReference>
<dbReference type="InterPro" id="IPR028896">
    <property type="entry name" value="GcvT/YgfZ/DmdA"/>
</dbReference>
<dbReference type="GO" id="GO:0005829">
    <property type="term" value="C:cytosol"/>
    <property type="evidence" value="ECO:0007669"/>
    <property type="project" value="TreeGrafter"/>
</dbReference>
<proteinExistence type="predicted"/>
<dbReference type="InterPro" id="IPR013977">
    <property type="entry name" value="GcvT_C"/>
</dbReference>
<organism evidence="2 4">
    <name type="scientific">Aneurinibacillus migulanus</name>
    <name type="common">Bacillus migulanus</name>
    <dbReference type="NCBI Taxonomy" id="47500"/>
    <lineage>
        <taxon>Bacteria</taxon>
        <taxon>Bacillati</taxon>
        <taxon>Bacillota</taxon>
        <taxon>Bacilli</taxon>
        <taxon>Bacillales</taxon>
        <taxon>Paenibacillaceae</taxon>
        <taxon>Aneurinibacillus group</taxon>
        <taxon>Aneurinibacillus</taxon>
    </lineage>
</organism>
<keyword evidence="4" id="KW-1185">Reference proteome</keyword>
<dbReference type="OrthoDB" id="9774591at2"/>
<evidence type="ECO:0000313" key="2">
    <source>
        <dbReference type="EMBL" id="KON97350.1"/>
    </source>
</evidence>
<dbReference type="PANTHER" id="PTHR43757">
    <property type="entry name" value="AMINOMETHYLTRANSFERASE"/>
    <property type="match status" value="1"/>
</dbReference>
<dbReference type="PANTHER" id="PTHR43757:SF2">
    <property type="entry name" value="AMINOMETHYLTRANSFERASE, MITOCHONDRIAL"/>
    <property type="match status" value="1"/>
</dbReference>
<accession>A0A0D1WH37</accession>
<dbReference type="Proteomes" id="UP000037269">
    <property type="component" value="Unassembled WGS sequence"/>
</dbReference>
<evidence type="ECO:0000313" key="3">
    <source>
        <dbReference type="EMBL" id="SDJ00931.1"/>
    </source>
</evidence>
<feature type="domain" description="Aminomethyltransferase C-terminal" evidence="1">
    <location>
        <begin position="4"/>
        <end position="73"/>
    </location>
</feature>
<dbReference type="EMBL" id="FNED01000010">
    <property type="protein sequence ID" value="SDJ00931.1"/>
    <property type="molecule type" value="Genomic_DNA"/>
</dbReference>